<dbReference type="Proteomes" id="UP000298588">
    <property type="component" value="Chromosome"/>
</dbReference>
<gene>
    <name evidence="1" type="ORF">E8L99_05235</name>
</gene>
<keyword evidence="2" id="KW-1185">Reference proteome</keyword>
<dbReference type="RefSeq" id="WP_137098558.1">
    <property type="nucleotide sequence ID" value="NZ_CP039865.1"/>
</dbReference>
<name>A0A4D7QIF7_9HYPH</name>
<dbReference type="KEGG" id="paqt:E8L99_05235"/>
<accession>A0A4D7QIF7</accession>
<organism evidence="1 2">
    <name type="scientific">Phreatobacter aquaticus</name>
    <dbReference type="NCBI Taxonomy" id="2570229"/>
    <lineage>
        <taxon>Bacteria</taxon>
        <taxon>Pseudomonadati</taxon>
        <taxon>Pseudomonadota</taxon>
        <taxon>Alphaproteobacteria</taxon>
        <taxon>Hyphomicrobiales</taxon>
        <taxon>Phreatobacteraceae</taxon>
        <taxon>Phreatobacter</taxon>
    </lineage>
</organism>
<dbReference type="AlphaFoldDB" id="A0A4D7QIF7"/>
<proteinExistence type="predicted"/>
<evidence type="ECO:0000313" key="2">
    <source>
        <dbReference type="Proteomes" id="UP000298588"/>
    </source>
</evidence>
<protein>
    <submittedName>
        <fullName evidence="1">Uncharacterized protein</fullName>
    </submittedName>
</protein>
<reference evidence="1 2" key="1">
    <citation type="submission" date="2019-04" db="EMBL/GenBank/DDBJ databases">
        <title>Phreatobacter aquaticus sp. nov.</title>
        <authorList>
            <person name="Choi A."/>
            <person name="Baek K."/>
        </authorList>
    </citation>
    <scope>NUCLEOTIDE SEQUENCE [LARGE SCALE GENOMIC DNA]</scope>
    <source>
        <strain evidence="1 2">NMCR1094</strain>
    </source>
</reference>
<dbReference type="EMBL" id="CP039865">
    <property type="protein sequence ID" value="QCK85224.1"/>
    <property type="molecule type" value="Genomic_DNA"/>
</dbReference>
<sequence>MTEAREPAPIGSLYPGDPELVKVQHAYEERKEIRLVGMGSVFFTDGGNMLMARGRDGMPTPAAQSYLDDLREKFIAGERWVTVRHGDSYQSISALVSGFRRQFELPLPPLPLWDRFRLAIGAARPHNRFPQFSPPPRSLSRLLRWLGQKELRERVPELEQGAAEKIAEFEANLRAGLVREMPGRDIRVPSRSRERP</sequence>
<evidence type="ECO:0000313" key="1">
    <source>
        <dbReference type="EMBL" id="QCK85224.1"/>
    </source>
</evidence>